<dbReference type="Proteomes" id="UP001199750">
    <property type="component" value="Unassembled WGS sequence"/>
</dbReference>
<dbReference type="NCBIfam" id="TIGR00704">
    <property type="entry name" value="NaPi_cotrn_rel"/>
    <property type="match status" value="1"/>
</dbReference>
<dbReference type="InterPro" id="IPR038078">
    <property type="entry name" value="PhoU-like_sf"/>
</dbReference>
<name>A0A1Y3Y093_9BACT</name>
<evidence type="ECO:0000313" key="10">
    <source>
        <dbReference type="EMBL" id="RGU57478.1"/>
    </source>
</evidence>
<evidence type="ECO:0000313" key="14">
    <source>
        <dbReference type="Proteomes" id="UP000284243"/>
    </source>
</evidence>
<dbReference type="Proteomes" id="UP000284434">
    <property type="component" value="Unassembled WGS sequence"/>
</dbReference>
<dbReference type="InterPro" id="IPR004633">
    <property type="entry name" value="NaPi_cotrn-rel/YqeW-like"/>
</dbReference>
<organism evidence="11 13">
    <name type="scientific">Odoribacter splanchnicus</name>
    <dbReference type="NCBI Taxonomy" id="28118"/>
    <lineage>
        <taxon>Bacteria</taxon>
        <taxon>Pseudomonadati</taxon>
        <taxon>Bacteroidota</taxon>
        <taxon>Bacteroidia</taxon>
        <taxon>Bacteroidales</taxon>
        <taxon>Odoribacteraceae</taxon>
        <taxon>Odoribacter</taxon>
    </lineage>
</organism>
<dbReference type="GO" id="GO:0005436">
    <property type="term" value="F:sodium:phosphate symporter activity"/>
    <property type="evidence" value="ECO:0007669"/>
    <property type="project" value="InterPro"/>
</dbReference>
<evidence type="ECO:0000313" key="12">
    <source>
        <dbReference type="EMBL" id="RGY06238.1"/>
    </source>
</evidence>
<dbReference type="Gene3D" id="1.20.58.220">
    <property type="entry name" value="Phosphate transport system protein phou homolog 2, domain 2"/>
    <property type="match status" value="1"/>
</dbReference>
<reference evidence="8" key="2">
    <citation type="submission" date="2022-01" db="EMBL/GenBank/DDBJ databases">
        <title>Collection of gut derived symbiotic bacterial strains cultured from healthy donors.</title>
        <authorList>
            <person name="Lin H."/>
            <person name="Kohout C."/>
            <person name="Waligurski E."/>
            <person name="Pamer E.G."/>
        </authorList>
    </citation>
    <scope>NUCLEOTIDE SEQUENCE</scope>
    <source>
        <strain evidence="8">DFI.1.149</strain>
    </source>
</reference>
<dbReference type="EMBL" id="JAKNDN010000052">
    <property type="protein sequence ID" value="MCG4961973.1"/>
    <property type="molecule type" value="Genomic_DNA"/>
</dbReference>
<dbReference type="InterPro" id="IPR026022">
    <property type="entry name" value="PhoU_dom"/>
</dbReference>
<dbReference type="Pfam" id="PF02690">
    <property type="entry name" value="Na_Pi_cotrans"/>
    <property type="match status" value="2"/>
</dbReference>
<evidence type="ECO:0000313" key="11">
    <source>
        <dbReference type="EMBL" id="RGV27214.1"/>
    </source>
</evidence>
<dbReference type="Proteomes" id="UP000283426">
    <property type="component" value="Unassembled WGS sequence"/>
</dbReference>
<comment type="subcellular location">
    <subcellularLocation>
        <location evidence="1">Cell membrane</location>
        <topology evidence="1">Multi-pass membrane protein</topology>
    </subcellularLocation>
</comment>
<gene>
    <name evidence="11" type="ORF">DWW24_07850</name>
    <name evidence="10" type="ORF">DWW57_05815</name>
    <name evidence="12" type="ORF">DXA53_10270</name>
    <name evidence="8" type="ORF">L0P03_19330</name>
    <name evidence="9" type="ORF">PN645_04365</name>
</gene>
<evidence type="ECO:0000256" key="2">
    <source>
        <dbReference type="ARBA" id="ARBA00022475"/>
    </source>
</evidence>
<evidence type="ECO:0000256" key="3">
    <source>
        <dbReference type="ARBA" id="ARBA00022692"/>
    </source>
</evidence>
<dbReference type="PANTHER" id="PTHR10010:SF46">
    <property type="entry name" value="SODIUM-DEPENDENT PHOSPHATE TRANSPORT PROTEIN 2B"/>
    <property type="match status" value="1"/>
</dbReference>
<comment type="caution">
    <text evidence="11">The sequence shown here is derived from an EMBL/GenBank/DDBJ whole genome shotgun (WGS) entry which is preliminary data.</text>
</comment>
<reference evidence="13 14" key="1">
    <citation type="submission" date="2018-08" db="EMBL/GenBank/DDBJ databases">
        <title>A genome reference for cultivated species of the human gut microbiota.</title>
        <authorList>
            <person name="Zou Y."/>
            <person name="Xue W."/>
            <person name="Luo G."/>
        </authorList>
    </citation>
    <scope>NUCLEOTIDE SEQUENCE [LARGE SCALE GENOMIC DNA]</scope>
    <source>
        <strain evidence="11 13">AF14-6AC</strain>
        <strain evidence="10 14">AF16-14</strain>
        <strain evidence="12 15">OF03-11</strain>
    </source>
</reference>
<dbReference type="PANTHER" id="PTHR10010">
    <property type="entry name" value="SOLUTE CARRIER FAMILY 34 SODIUM PHOSPHATE , MEMBER 2-RELATED"/>
    <property type="match status" value="1"/>
</dbReference>
<dbReference type="AlphaFoldDB" id="A0A1Y3Y093"/>
<dbReference type="GO" id="GO:0044341">
    <property type="term" value="P:sodium-dependent phosphate transport"/>
    <property type="evidence" value="ECO:0007669"/>
    <property type="project" value="InterPro"/>
</dbReference>
<dbReference type="EMBL" id="JAQMRD010000004">
    <property type="protein sequence ID" value="MDB9222239.1"/>
    <property type="molecule type" value="Genomic_DNA"/>
</dbReference>
<feature type="transmembrane region" description="Helical" evidence="6">
    <location>
        <begin position="83"/>
        <end position="109"/>
    </location>
</feature>
<dbReference type="Proteomes" id="UP001212263">
    <property type="component" value="Unassembled WGS sequence"/>
</dbReference>
<evidence type="ECO:0000259" key="7">
    <source>
        <dbReference type="Pfam" id="PF01895"/>
    </source>
</evidence>
<feature type="transmembrane region" description="Helical" evidence="6">
    <location>
        <begin position="257"/>
        <end position="278"/>
    </location>
</feature>
<dbReference type="EMBL" id="QRYW01000014">
    <property type="protein sequence ID" value="RGV27214.1"/>
    <property type="molecule type" value="Genomic_DNA"/>
</dbReference>
<dbReference type="GeneID" id="61275611"/>
<feature type="transmembrane region" description="Helical" evidence="6">
    <location>
        <begin position="322"/>
        <end position="342"/>
    </location>
</feature>
<dbReference type="OMA" id="RINSHIC"/>
<dbReference type="RefSeq" id="WP_013612564.1">
    <property type="nucleotide sequence ID" value="NZ_BAABYK010000001.1"/>
</dbReference>
<accession>A0A1Y3Y093</accession>
<keyword evidence="3 6" id="KW-0812">Transmembrane</keyword>
<reference evidence="9" key="3">
    <citation type="submission" date="2023-01" db="EMBL/GenBank/DDBJ databases">
        <title>Human gut microbiome strain richness.</title>
        <authorList>
            <person name="Chen-Liaw A."/>
        </authorList>
    </citation>
    <scope>NUCLEOTIDE SEQUENCE</scope>
    <source>
        <strain evidence="9">RTP21484st1_B7_RTP21484_190118</strain>
    </source>
</reference>
<evidence type="ECO:0000313" key="8">
    <source>
        <dbReference type="EMBL" id="MCG4961973.1"/>
    </source>
</evidence>
<dbReference type="EMBL" id="QRYC01000005">
    <property type="protein sequence ID" value="RGU57478.1"/>
    <property type="molecule type" value="Genomic_DNA"/>
</dbReference>
<evidence type="ECO:0000313" key="15">
    <source>
        <dbReference type="Proteomes" id="UP000284434"/>
    </source>
</evidence>
<keyword evidence="4 6" id="KW-1133">Transmembrane helix</keyword>
<dbReference type="InterPro" id="IPR003841">
    <property type="entry name" value="Na/Pi_transpt"/>
</dbReference>
<dbReference type="NCBIfam" id="NF037997">
    <property type="entry name" value="Na_Pi_symport"/>
    <property type="match status" value="1"/>
</dbReference>
<feature type="domain" description="PhoU" evidence="7">
    <location>
        <begin position="390"/>
        <end position="476"/>
    </location>
</feature>
<dbReference type="Pfam" id="PF01895">
    <property type="entry name" value="PhoU"/>
    <property type="match status" value="1"/>
</dbReference>
<evidence type="ECO:0000256" key="1">
    <source>
        <dbReference type="ARBA" id="ARBA00004651"/>
    </source>
</evidence>
<evidence type="ECO:0000256" key="6">
    <source>
        <dbReference type="SAM" id="Phobius"/>
    </source>
</evidence>
<dbReference type="SUPFAM" id="SSF109755">
    <property type="entry name" value="PhoU-like"/>
    <property type="match status" value="1"/>
</dbReference>
<feature type="transmembrane region" description="Helical" evidence="6">
    <location>
        <begin position="139"/>
        <end position="157"/>
    </location>
</feature>
<dbReference type="EMBL" id="QSCO01000013">
    <property type="protein sequence ID" value="RGY06238.1"/>
    <property type="molecule type" value="Genomic_DNA"/>
</dbReference>
<proteinExistence type="predicted"/>
<evidence type="ECO:0000313" key="9">
    <source>
        <dbReference type="EMBL" id="MDB9222239.1"/>
    </source>
</evidence>
<evidence type="ECO:0000313" key="13">
    <source>
        <dbReference type="Proteomes" id="UP000283426"/>
    </source>
</evidence>
<feature type="transmembrane region" description="Helical" evidence="6">
    <location>
        <begin position="177"/>
        <end position="199"/>
    </location>
</feature>
<dbReference type="GO" id="GO:0005886">
    <property type="term" value="C:plasma membrane"/>
    <property type="evidence" value="ECO:0007669"/>
    <property type="project" value="UniProtKB-SubCell"/>
</dbReference>
<keyword evidence="5 6" id="KW-0472">Membrane</keyword>
<evidence type="ECO:0000256" key="5">
    <source>
        <dbReference type="ARBA" id="ARBA00023136"/>
    </source>
</evidence>
<evidence type="ECO:0000256" key="4">
    <source>
        <dbReference type="ARBA" id="ARBA00022989"/>
    </source>
</evidence>
<keyword evidence="2" id="KW-1003">Cell membrane</keyword>
<sequence>MDYGIFDVLKLIGSLGVFLYGMKLMSESLQKLAGNKMRQILTAMTSNRVTGVLTGLFITALIQSSSATTVMVVSFVNAGLLDLVGSIGVILGANVGTTITSWLVAVLGLGKFSMSDLALPIIGCSLPLLFSQKRSRKTWGEMFVGFGLLFLALRFLQESMPTDLHTLPGVGEFIQKISFLGFRSWMIFLLIGAGLTTIFQSSSATVALTLVMCSKGWIGYEDAAAMIMGENIGTTITANLAAAVANVQAKRAALAHFIINVFGVIWLFLIFTPFLNFIGDLCVTLHLSTYNPKFSDPKLLNEAFSPEARAGVTASINAAMPLVLSLFNTLAKGINVAILIWFTEYLARIVSRIIPPKKGEETFTLKHIKIGLLSTPDASLFQAKQEISLYGQSTLEMFHKTIQAFDMPSGEYEKEFDYLQKMEDESDQVEVEIADYLTKVSESRLTSENSQRVRAMFKIVSEVESVADSILNVAKAIYRRNEQKITFPEELSNKLKHMFALVDESIVVMCANLATEYTQVNAKKAYELEQAINDYRTILKQEHLMAIEEKRYEYSMGILYNDLFSECEKIGDYTINVTQAMKEIGHEE</sequence>
<dbReference type="Proteomes" id="UP000284243">
    <property type="component" value="Unassembled WGS sequence"/>
</dbReference>
<protein>
    <submittedName>
        <fullName evidence="11">Na/Pi cotransporter family protein</fullName>
    </submittedName>
</protein>